<organism evidence="1 2">
    <name type="scientific">Luteolibacter yonseiensis</name>
    <dbReference type="NCBI Taxonomy" id="1144680"/>
    <lineage>
        <taxon>Bacteria</taxon>
        <taxon>Pseudomonadati</taxon>
        <taxon>Verrucomicrobiota</taxon>
        <taxon>Verrucomicrobiia</taxon>
        <taxon>Verrucomicrobiales</taxon>
        <taxon>Verrucomicrobiaceae</taxon>
        <taxon>Luteolibacter</taxon>
    </lineage>
</organism>
<gene>
    <name evidence="1" type="ORF">JIN84_17805</name>
</gene>
<dbReference type="Proteomes" id="UP000600139">
    <property type="component" value="Unassembled WGS sequence"/>
</dbReference>
<reference evidence="1" key="1">
    <citation type="submission" date="2021-01" db="EMBL/GenBank/DDBJ databases">
        <title>Modified the classification status of verrucomicrobia.</title>
        <authorList>
            <person name="Feng X."/>
        </authorList>
    </citation>
    <scope>NUCLEOTIDE SEQUENCE</scope>
    <source>
        <strain evidence="1">JCM 18052</strain>
    </source>
</reference>
<sequence>MPGTYNANATVQALADAVAMDPNVRQKAISQYLETTSLQHNALERFTSEIPANAKVGKGVGSVFAKKTDLTKGGASQVDFHVVGTPGGPGVQGDTELTGRTSNARLGTYQVTVDWVRDGFEMSRDMIEFLAAGKSLVATVLNLMSEKMGILKQNHMFARLIKSATPWNTYRPNNRMSTDALIATDTLSLDVVNNAKPRLRRMGAKPLERKLQSSTSSPVDGFMLFASDTAMLPIRNDSSFQTAIANGDERGTNNANFTGELLKWQGQSFYELPVTDQDWDDFKGGPLIARAVISVGFQGSDAAPELIANASNTLSRYFQWFDGYQFSFNRQETTAGFPAVDSSDKYAWVINPDGSLGFVSYVGSGNNGNKITIKNVLSPKAGAGKRATTVGQLTTSGTTNVWTGGASTLPVTGTNGAWNYTDIFVADAVVIQANAQGVPYARSFVFGAMAACFADGRIRMSPIEQIRDYGFTIGKGFEMIFGTCVTRNTIKNPTGYLMVEHAVEHEGYPVPSKI</sequence>
<comment type="caution">
    <text evidence="1">The sequence shown here is derived from an EMBL/GenBank/DDBJ whole genome shotgun (WGS) entry which is preliminary data.</text>
</comment>
<keyword evidence="2" id="KW-1185">Reference proteome</keyword>
<accession>A0A934R942</accession>
<dbReference type="AlphaFoldDB" id="A0A934R942"/>
<evidence type="ECO:0000313" key="1">
    <source>
        <dbReference type="EMBL" id="MBK1817480.1"/>
    </source>
</evidence>
<protein>
    <recommendedName>
        <fullName evidence="3">Capsid protein</fullName>
    </recommendedName>
</protein>
<dbReference type="EMBL" id="JAENIK010000012">
    <property type="protein sequence ID" value="MBK1817480.1"/>
    <property type="molecule type" value="Genomic_DNA"/>
</dbReference>
<proteinExistence type="predicted"/>
<evidence type="ECO:0000313" key="2">
    <source>
        <dbReference type="Proteomes" id="UP000600139"/>
    </source>
</evidence>
<evidence type="ECO:0008006" key="3">
    <source>
        <dbReference type="Google" id="ProtNLM"/>
    </source>
</evidence>
<name>A0A934R942_9BACT</name>
<dbReference type="RefSeq" id="WP_200352420.1">
    <property type="nucleotide sequence ID" value="NZ_BAABHZ010000001.1"/>
</dbReference>